<feature type="region of interest" description="Disordered" evidence="3">
    <location>
        <begin position="285"/>
        <end position="310"/>
    </location>
</feature>
<dbReference type="Pfam" id="PF00849">
    <property type="entry name" value="PseudoU_synth_2"/>
    <property type="match status" value="1"/>
</dbReference>
<dbReference type="InterPro" id="IPR020103">
    <property type="entry name" value="PsdUridine_synth_cat_dom_sf"/>
</dbReference>
<proteinExistence type="inferred from homology"/>
<comment type="function">
    <text evidence="2">Responsible for synthesis of pseudouridine from uracil.</text>
</comment>
<evidence type="ECO:0000256" key="3">
    <source>
        <dbReference type="SAM" id="MobiDB-lite"/>
    </source>
</evidence>
<dbReference type="NCBIfam" id="TIGR00005">
    <property type="entry name" value="rluA_subfam"/>
    <property type="match status" value="1"/>
</dbReference>
<evidence type="ECO:0000256" key="1">
    <source>
        <dbReference type="ARBA" id="ARBA00010876"/>
    </source>
</evidence>
<dbReference type="RefSeq" id="WP_103311950.1">
    <property type="nucleotide sequence ID" value="NZ_PPPD01000001.1"/>
</dbReference>
<dbReference type="OrthoDB" id="128480at2"/>
<keyword evidence="2" id="KW-0413">Isomerase</keyword>
<feature type="domain" description="Pseudouridine synthase RsuA/RluA-like" evidence="4">
    <location>
        <begin position="91"/>
        <end position="236"/>
    </location>
</feature>
<evidence type="ECO:0000313" key="5">
    <source>
        <dbReference type="EMBL" id="PNY81507.1"/>
    </source>
</evidence>
<gene>
    <name evidence="5" type="ORF">CVO96_09035</name>
</gene>
<dbReference type="SUPFAM" id="SSF55120">
    <property type="entry name" value="Pseudouridine synthase"/>
    <property type="match status" value="1"/>
</dbReference>
<evidence type="ECO:0000259" key="4">
    <source>
        <dbReference type="Pfam" id="PF00849"/>
    </source>
</evidence>
<dbReference type="EMBL" id="PPPD01000001">
    <property type="protein sequence ID" value="PNY81507.1"/>
    <property type="molecule type" value="Genomic_DNA"/>
</dbReference>
<dbReference type="InterPro" id="IPR006225">
    <property type="entry name" value="PsdUridine_synth_RluC/D"/>
</dbReference>
<dbReference type="InterPro" id="IPR006224">
    <property type="entry name" value="PsdUridine_synth_RluA-like_CS"/>
</dbReference>
<dbReference type="InterPro" id="IPR006145">
    <property type="entry name" value="PsdUridine_synth_RsuA/RluA"/>
</dbReference>
<dbReference type="GO" id="GO:0140098">
    <property type="term" value="F:catalytic activity, acting on RNA"/>
    <property type="evidence" value="ECO:0007669"/>
    <property type="project" value="UniProtKB-ARBA"/>
</dbReference>
<dbReference type="GO" id="GO:0009982">
    <property type="term" value="F:pseudouridine synthase activity"/>
    <property type="evidence" value="ECO:0007669"/>
    <property type="project" value="InterPro"/>
</dbReference>
<dbReference type="GO" id="GO:0003723">
    <property type="term" value="F:RNA binding"/>
    <property type="evidence" value="ECO:0007669"/>
    <property type="project" value="InterPro"/>
</dbReference>
<organism evidence="5 6">
    <name type="scientific">Deinococcus koreensis</name>
    <dbReference type="NCBI Taxonomy" id="2054903"/>
    <lineage>
        <taxon>Bacteria</taxon>
        <taxon>Thermotogati</taxon>
        <taxon>Deinococcota</taxon>
        <taxon>Deinococci</taxon>
        <taxon>Deinococcales</taxon>
        <taxon>Deinococcaceae</taxon>
        <taxon>Deinococcus</taxon>
    </lineage>
</organism>
<dbReference type="Proteomes" id="UP000236379">
    <property type="component" value="Unassembled WGS sequence"/>
</dbReference>
<accession>A0A2K3UY97</accession>
<reference evidence="5 6" key="1">
    <citation type="submission" date="2018-01" db="EMBL/GenBank/DDBJ databases">
        <title>Deinococcus koreensis sp. nov., a radiation-resistant bacterium isolated from river water.</title>
        <authorList>
            <person name="Choi A."/>
        </authorList>
    </citation>
    <scope>NUCLEOTIDE SEQUENCE [LARGE SCALE GENOMIC DNA]</scope>
    <source>
        <strain evidence="5 6">SJW1-2</strain>
    </source>
</reference>
<dbReference type="EC" id="5.4.99.-" evidence="2"/>
<keyword evidence="6" id="KW-1185">Reference proteome</keyword>
<name>A0A2K3UY97_9DEIO</name>
<comment type="caution">
    <text evidence="5">The sequence shown here is derived from an EMBL/GenBank/DDBJ whole genome shotgun (WGS) entry which is preliminary data.</text>
</comment>
<dbReference type="CDD" id="cd02869">
    <property type="entry name" value="PseudoU_synth_RluA_like"/>
    <property type="match status" value="1"/>
</dbReference>
<evidence type="ECO:0000256" key="2">
    <source>
        <dbReference type="RuleBase" id="RU362028"/>
    </source>
</evidence>
<dbReference type="Gene3D" id="3.30.2350.10">
    <property type="entry name" value="Pseudouridine synthase"/>
    <property type="match status" value="1"/>
</dbReference>
<dbReference type="AlphaFoldDB" id="A0A2K3UY97"/>
<dbReference type="PANTHER" id="PTHR21600">
    <property type="entry name" value="MITOCHONDRIAL RNA PSEUDOURIDINE SYNTHASE"/>
    <property type="match status" value="1"/>
</dbReference>
<dbReference type="GO" id="GO:0000455">
    <property type="term" value="P:enzyme-directed rRNA pseudouridine synthesis"/>
    <property type="evidence" value="ECO:0007669"/>
    <property type="project" value="TreeGrafter"/>
</dbReference>
<dbReference type="PANTHER" id="PTHR21600:SF88">
    <property type="entry name" value="RNA PSEUDOURIDINE SYNTHASE 5"/>
    <property type="match status" value="1"/>
</dbReference>
<feature type="compositionally biased region" description="Pro residues" evidence="3">
    <location>
        <begin position="300"/>
        <end position="310"/>
    </location>
</feature>
<dbReference type="PROSITE" id="PS01129">
    <property type="entry name" value="PSI_RLU"/>
    <property type="match status" value="1"/>
</dbReference>
<dbReference type="InterPro" id="IPR050188">
    <property type="entry name" value="RluA_PseudoU_synthase"/>
</dbReference>
<protein>
    <recommendedName>
        <fullName evidence="2">Pseudouridine synthase</fullName>
        <ecNumber evidence="2">5.4.99.-</ecNumber>
    </recommendedName>
</protein>
<comment type="similarity">
    <text evidence="1 2">Belongs to the pseudouridine synthase RluA family.</text>
</comment>
<sequence>MCAALNDGYAYRITVQRGGETVLAFLTARFTHSDGAAWAARLAAGEVEVDGRRVAGPEALRPGQSVVWRRPPWAEPDVPLDFGVLYEDGALLAVDKPSGLPTMPAGGFLNHTLLTRVRRRWPGASPLHRLGRGTSGVVLFALSGEAGAALSRSWREHAVHKAYRALASGTVQPDSFSVEAPIGPVAHGLLGTVHAASPQGKAAHSDVRVLERRPGRTLLDVEIRTGRPHQIRIHLAFAGHPLVGDPLYAPGGLPRAALPGLPGDLGYWLHAHRLSFVHPTTGRALEVEAPPPEPLQLQPPGGPPEPPGPV</sequence>
<evidence type="ECO:0000313" key="6">
    <source>
        <dbReference type="Proteomes" id="UP000236379"/>
    </source>
</evidence>
<comment type="catalytic activity">
    <reaction evidence="2">
        <text>a uridine in RNA = a pseudouridine in RNA</text>
        <dbReference type="Rhea" id="RHEA:48348"/>
        <dbReference type="Rhea" id="RHEA-COMP:12068"/>
        <dbReference type="Rhea" id="RHEA-COMP:12069"/>
        <dbReference type="ChEBI" id="CHEBI:65314"/>
        <dbReference type="ChEBI" id="CHEBI:65315"/>
    </reaction>
</comment>